<gene>
    <name evidence="4" type="ORF">LP43_2114</name>
</gene>
<reference evidence="4 5" key="1">
    <citation type="submission" date="2014-09" db="EMBL/GenBank/DDBJ databases">
        <authorList>
            <person name="Grob C."/>
            <person name="Taubert M."/>
            <person name="Howat A.M."/>
            <person name="Burns O.J."/>
            <person name="Dixon J.L."/>
            <person name="Chen Y."/>
            <person name="Murrell J.C."/>
        </authorList>
    </citation>
    <scope>NUCLEOTIDE SEQUENCE [LARGE SCALE GENOMIC DNA]</scope>
    <source>
        <strain evidence="4">L4</strain>
    </source>
</reference>
<dbReference type="SUPFAM" id="SSF51735">
    <property type="entry name" value="NAD(P)-binding Rossmann-fold domains"/>
    <property type="match status" value="1"/>
</dbReference>
<dbReference type="RefSeq" id="WP_036314975.1">
    <property type="nucleotide sequence ID" value="NZ_JRQD01000005.1"/>
</dbReference>
<accession>A0A0A0BEA4</accession>
<dbReference type="PRINTS" id="PR00081">
    <property type="entry name" value="GDHRDH"/>
</dbReference>
<dbReference type="PRINTS" id="PR00080">
    <property type="entry name" value="SDRFAMILY"/>
</dbReference>
<dbReference type="EC" id="1.1.1.100" evidence="4"/>
<dbReference type="InterPro" id="IPR002347">
    <property type="entry name" value="SDR_fam"/>
</dbReference>
<evidence type="ECO:0000256" key="2">
    <source>
        <dbReference type="ARBA" id="ARBA00023002"/>
    </source>
</evidence>
<evidence type="ECO:0000256" key="1">
    <source>
        <dbReference type="ARBA" id="ARBA00006484"/>
    </source>
</evidence>
<dbReference type="InterPro" id="IPR020904">
    <property type="entry name" value="Sc_DH/Rdtase_CS"/>
</dbReference>
<evidence type="ECO:0000313" key="5">
    <source>
        <dbReference type="Proteomes" id="UP000029999"/>
    </source>
</evidence>
<dbReference type="PANTHER" id="PTHR42901:SF1">
    <property type="entry name" value="ALCOHOL DEHYDROGENASE"/>
    <property type="match status" value="1"/>
</dbReference>
<proteinExistence type="inferred from homology"/>
<keyword evidence="2 4" id="KW-0560">Oxidoreductase</keyword>
<organism evidence="4 5">
    <name type="scientific">Methylophaga thiooxydans</name>
    <dbReference type="NCBI Taxonomy" id="392484"/>
    <lineage>
        <taxon>Bacteria</taxon>
        <taxon>Pseudomonadati</taxon>
        <taxon>Pseudomonadota</taxon>
        <taxon>Gammaproteobacteria</taxon>
        <taxon>Thiotrichales</taxon>
        <taxon>Piscirickettsiaceae</taxon>
        <taxon>Methylophaga</taxon>
    </lineage>
</organism>
<dbReference type="STRING" id="392484.LP43_2114"/>
<dbReference type="AlphaFoldDB" id="A0A0A0BEA4"/>
<evidence type="ECO:0000256" key="3">
    <source>
        <dbReference type="RuleBase" id="RU000363"/>
    </source>
</evidence>
<name>A0A0A0BEA4_9GAMM</name>
<sequence>MTIPFDIKNKVALVTGANRGIGKSIVETFLAHGARKVYLAVRDLTSVTELVNRYADRVTPIHLDLTRPETIIGAAANAQDVNVVVNNAGVLKNASPLEPASIPALDLQIEVNVNGLLRMAQSFAPVLKANGGGAFVQLNSVASLRSFPAFATYAASKAAAYSITQALRQQLAEQNTAVLSVHPGPIATDMANEAGLSEVAEPVSLVAEGIIEALNKGEFHLFPDTMAKELGLAYKSFSEKIIEAPVDTE</sequence>
<dbReference type="PROSITE" id="PS00061">
    <property type="entry name" value="ADH_SHORT"/>
    <property type="match status" value="1"/>
</dbReference>
<dbReference type="GO" id="GO:0004316">
    <property type="term" value="F:3-oxoacyl-[acyl-carrier-protein] reductase (NADPH) activity"/>
    <property type="evidence" value="ECO:0007669"/>
    <property type="project" value="UniProtKB-EC"/>
</dbReference>
<dbReference type="Proteomes" id="UP000029999">
    <property type="component" value="Unassembled WGS sequence"/>
</dbReference>
<comment type="similarity">
    <text evidence="1 3">Belongs to the short-chain dehydrogenases/reductases (SDR) family.</text>
</comment>
<dbReference type="NCBIfam" id="NF006120">
    <property type="entry name" value="PRK08264.1-6"/>
    <property type="match status" value="1"/>
</dbReference>
<protein>
    <submittedName>
        <fullName evidence="4">3-oxoacyl-[acyl-carrier protein] reductase</fullName>
        <ecNumber evidence="4">1.1.1.100</ecNumber>
    </submittedName>
</protein>
<comment type="caution">
    <text evidence="4">The sequence shown here is derived from an EMBL/GenBank/DDBJ whole genome shotgun (WGS) entry which is preliminary data.</text>
</comment>
<dbReference type="Pfam" id="PF00106">
    <property type="entry name" value="adh_short"/>
    <property type="match status" value="1"/>
</dbReference>
<evidence type="ECO:0000313" key="4">
    <source>
        <dbReference type="EMBL" id="KGM06241.1"/>
    </source>
</evidence>
<dbReference type="EMBL" id="JRQD01000005">
    <property type="protein sequence ID" value="KGM06241.1"/>
    <property type="molecule type" value="Genomic_DNA"/>
</dbReference>
<dbReference type="InterPro" id="IPR036291">
    <property type="entry name" value="NAD(P)-bd_dom_sf"/>
</dbReference>
<dbReference type="Gene3D" id="3.40.50.720">
    <property type="entry name" value="NAD(P)-binding Rossmann-like Domain"/>
    <property type="match status" value="1"/>
</dbReference>
<dbReference type="PANTHER" id="PTHR42901">
    <property type="entry name" value="ALCOHOL DEHYDROGENASE"/>
    <property type="match status" value="1"/>
</dbReference>